<dbReference type="OrthoDB" id="983143at2"/>
<dbReference type="RefSeq" id="WP_147014874.1">
    <property type="nucleotide sequence ID" value="NZ_VORB01000007.1"/>
</dbReference>
<dbReference type="Pfam" id="PF18939">
    <property type="entry name" value="DUF5686"/>
    <property type="match status" value="1"/>
</dbReference>
<reference evidence="1 2" key="1">
    <citation type="submission" date="2019-08" db="EMBL/GenBank/DDBJ databases">
        <title>Genome of Luteibaculum oceani JCM 18817.</title>
        <authorList>
            <person name="Bowman J.P."/>
        </authorList>
    </citation>
    <scope>NUCLEOTIDE SEQUENCE [LARGE SCALE GENOMIC DNA]</scope>
    <source>
        <strain evidence="1 2">JCM 18817</strain>
    </source>
</reference>
<dbReference type="Pfam" id="PF13715">
    <property type="entry name" value="CarbopepD_reg_2"/>
    <property type="match status" value="1"/>
</dbReference>
<dbReference type="EMBL" id="VORB01000007">
    <property type="protein sequence ID" value="TXC78452.1"/>
    <property type="molecule type" value="Genomic_DNA"/>
</dbReference>
<dbReference type="Proteomes" id="UP000321168">
    <property type="component" value="Unassembled WGS sequence"/>
</dbReference>
<keyword evidence="1" id="KW-0121">Carboxypeptidase</keyword>
<organism evidence="1 2">
    <name type="scientific">Luteibaculum oceani</name>
    <dbReference type="NCBI Taxonomy" id="1294296"/>
    <lineage>
        <taxon>Bacteria</taxon>
        <taxon>Pseudomonadati</taxon>
        <taxon>Bacteroidota</taxon>
        <taxon>Flavobacteriia</taxon>
        <taxon>Flavobacteriales</taxon>
        <taxon>Luteibaculaceae</taxon>
        <taxon>Luteibaculum</taxon>
    </lineage>
</organism>
<keyword evidence="1" id="KW-0378">Hydrolase</keyword>
<keyword evidence="2" id="KW-1185">Reference proteome</keyword>
<dbReference type="AlphaFoldDB" id="A0A5C6UYF8"/>
<evidence type="ECO:0000313" key="1">
    <source>
        <dbReference type="EMBL" id="TXC78452.1"/>
    </source>
</evidence>
<evidence type="ECO:0000313" key="2">
    <source>
        <dbReference type="Proteomes" id="UP000321168"/>
    </source>
</evidence>
<protein>
    <submittedName>
        <fullName evidence="1">Carboxypeptidase-like regulatory domain-containing protein</fullName>
    </submittedName>
</protein>
<comment type="caution">
    <text evidence="1">The sequence shown here is derived from an EMBL/GenBank/DDBJ whole genome shotgun (WGS) entry which is preliminary data.</text>
</comment>
<dbReference type="InterPro" id="IPR008969">
    <property type="entry name" value="CarboxyPept-like_regulatory"/>
</dbReference>
<proteinExistence type="predicted"/>
<gene>
    <name evidence="1" type="ORF">FRX97_08965</name>
</gene>
<dbReference type="InterPro" id="IPR043741">
    <property type="entry name" value="DUF5686"/>
</dbReference>
<dbReference type="SUPFAM" id="SSF49464">
    <property type="entry name" value="Carboxypeptidase regulatory domain-like"/>
    <property type="match status" value="1"/>
</dbReference>
<accession>A0A5C6UYF8</accession>
<dbReference type="GO" id="GO:0004180">
    <property type="term" value="F:carboxypeptidase activity"/>
    <property type="evidence" value="ECO:0007669"/>
    <property type="project" value="UniProtKB-KW"/>
</dbReference>
<name>A0A5C6UYF8_9FLAO</name>
<keyword evidence="1" id="KW-0645">Protease</keyword>
<sequence>MKNLLAFVSCFILFGISGISQNVKLAGSVIDEHNNPMPYVNIYLLNKTYGTSTNFEGKFEFVIPQSSFGENMGLKFVGYQEKKISTSNFKPNNSGTYTLSSPIQLKPQEVNLNEVVISAKGKDPAYYIIRQAIKSKAKYQNPNYAYEAKLYMKGRAFFSEAPDSSKFMINIMMDDNELAELKEQEKSVVFLSESVSKVWYTKKDGVKEELLADKQSGTFTGFTPNRSVYLNNNFYENRMGGINQRGIISPLNNNSFFYYDFKLLGKFKENGLTVNRIQVIPKRKSDPVFYGEIFIVQDLWNIHSLDLTAGKSSMDNLVLDSVSFKQSYQMIDSIWVPLSLQSNYHIKMFGFGLSYQILGRYLEYKISNPNEERAISEMVSSKFDKNEVYQVSETRKTNDSILMQSLRPIALDSSEIIHYRKEDSVVQRINSPAYKDSVLKARNKFRPNQVISGYRYTYKSGSSIDIEGVRESIFFTAVDGWVLAPQVKIRLEDSSTVFADQLVVQPRYAFGRKAFNLDAAYVRNINPINLTQLYLSAGSTTRQINGDQPISRFLNTYYSFFRERNYAQFVEEYFAEAKYRTELFNGLLSSFGVKAATRSQLSNLNPIGVFKNFEDRTFSPNIQSNHNGDLFQLSVDLRYQFNQKYSTYPDYKLRYSSSRYPTLYFHGAWAPKQLSASQFTHLEAGLKQTLNLGIFGRFEYSGYAGTFLNKANQSFYDFKHFMGNQIPFINGRSRAFQTAPYYNLSTNSSYLELHAEQRFNGFLMNKIPLIKKLKVQSYVGVNSLAVENQKLYNELYFGIENIFSVLSVQVAGSMDGGKIQSPVFMVGLKTVIN</sequence>